<comment type="subcellular location">
    <subcellularLocation>
        <location evidence="1">Endoplasmic reticulum membrane</location>
        <topology evidence="1">Single-pass membrane protein</topology>
    </subcellularLocation>
</comment>
<organism evidence="15 16">
    <name type="scientific">Trichoderma breve</name>
    <dbReference type="NCBI Taxonomy" id="2034170"/>
    <lineage>
        <taxon>Eukaryota</taxon>
        <taxon>Fungi</taxon>
        <taxon>Dikarya</taxon>
        <taxon>Ascomycota</taxon>
        <taxon>Pezizomycotina</taxon>
        <taxon>Sordariomycetes</taxon>
        <taxon>Hypocreomycetidae</taxon>
        <taxon>Hypocreales</taxon>
        <taxon>Hypocreaceae</taxon>
        <taxon>Trichoderma</taxon>
    </lineage>
</organism>
<dbReference type="GO" id="GO:0005789">
    <property type="term" value="C:endoplasmic reticulum membrane"/>
    <property type="evidence" value="ECO:0007669"/>
    <property type="project" value="UniProtKB-SubCell"/>
</dbReference>
<evidence type="ECO:0000256" key="12">
    <source>
        <dbReference type="ARBA" id="ARBA00045097"/>
    </source>
</evidence>
<dbReference type="EC" id="2.4.1.117" evidence="4"/>
<evidence type="ECO:0000256" key="2">
    <source>
        <dbReference type="ARBA" id="ARBA00004922"/>
    </source>
</evidence>
<evidence type="ECO:0000313" key="15">
    <source>
        <dbReference type="EMBL" id="KAJ4865225.1"/>
    </source>
</evidence>
<dbReference type="AlphaFoldDB" id="A0A9W9EEH7"/>
<evidence type="ECO:0000256" key="4">
    <source>
        <dbReference type="ARBA" id="ARBA00012583"/>
    </source>
</evidence>
<dbReference type="RefSeq" id="XP_056034281.1">
    <property type="nucleotide sequence ID" value="XM_056168965.1"/>
</dbReference>
<evidence type="ECO:0000256" key="7">
    <source>
        <dbReference type="ARBA" id="ARBA00022692"/>
    </source>
</evidence>
<comment type="catalytic activity">
    <reaction evidence="12">
        <text>a di-trans,poly-cis-dolichyl phosphate + UDP-alpha-D-glucose = a di-trans,poly-cis-dolichyl beta-D-glucosyl phosphate + UDP</text>
        <dbReference type="Rhea" id="RHEA:15401"/>
        <dbReference type="Rhea" id="RHEA-COMP:19498"/>
        <dbReference type="Rhea" id="RHEA-COMP:19502"/>
        <dbReference type="ChEBI" id="CHEBI:57525"/>
        <dbReference type="ChEBI" id="CHEBI:57683"/>
        <dbReference type="ChEBI" id="CHEBI:58223"/>
        <dbReference type="ChEBI" id="CHEBI:58885"/>
        <dbReference type="EC" id="2.4.1.117"/>
    </reaction>
    <physiologicalReaction direction="left-to-right" evidence="12">
        <dbReference type="Rhea" id="RHEA:15402"/>
    </physiologicalReaction>
</comment>
<dbReference type="SUPFAM" id="SSF53448">
    <property type="entry name" value="Nucleotide-diphospho-sugar transferases"/>
    <property type="match status" value="1"/>
</dbReference>
<evidence type="ECO:0000256" key="3">
    <source>
        <dbReference type="ARBA" id="ARBA00006739"/>
    </source>
</evidence>
<sequence length="412" mass="45491">MDFATSLLELPAPLWAWVKATPVYILLALFLVLVLLGLVSLFFLLHLVAPKPRAVLSSEKTYITSSPSGKTTPRPLPCWYDRWLAERRLNEQRVRPDEAYPTPDVGSIEPAELLLSVVFPAYNEQDRVIPTLEEAVEYLDKHFGRSAGAKNPAVPAKKRHAPGAADPKELGLSGYEIIIVNDGSRDKTVDVVLDFAQKNGLHDVLRVVSLAKNRGKGGGVTHGLRHVRGEYALFADADGASRFSDVARLIEGVEDVVDGSRRGVAIGSRAHLVGSEAVVKRSALRNFLMRSFHLVLTILTPPATSRIRDTQCGFKLFTRASLPHIVPYMHAEGWIFDIEMLMLAESAPATPVAEVPIEWHEVGGRDASPETWSPEWQMKRHRGKKETKGNWHIFVMDGIKQNKTNLVGAAGP</sequence>
<dbReference type="GeneID" id="80863653"/>
<keyword evidence="6 15" id="KW-0808">Transferase</keyword>
<dbReference type="Gene3D" id="3.90.550.10">
    <property type="entry name" value="Spore Coat Polysaccharide Biosynthesis Protein SpsA, Chain A"/>
    <property type="match status" value="1"/>
</dbReference>
<comment type="similarity">
    <text evidence="3">Belongs to the glycosyltransferase 2 family.</text>
</comment>
<keyword evidence="11 13" id="KW-0472">Membrane</keyword>
<keyword evidence="16" id="KW-1185">Reference proteome</keyword>
<keyword evidence="5" id="KW-0328">Glycosyltransferase</keyword>
<keyword evidence="7 13" id="KW-0812">Transmembrane</keyword>
<comment type="caution">
    <text evidence="15">The sequence shown here is derived from an EMBL/GenBank/DDBJ whole genome shotgun (WGS) entry which is preliminary data.</text>
</comment>
<keyword evidence="8" id="KW-0256">Endoplasmic reticulum</keyword>
<evidence type="ECO:0000256" key="6">
    <source>
        <dbReference type="ARBA" id="ARBA00022679"/>
    </source>
</evidence>
<evidence type="ECO:0000313" key="16">
    <source>
        <dbReference type="Proteomes" id="UP001140511"/>
    </source>
</evidence>
<dbReference type="EMBL" id="JAOPEN010000001">
    <property type="protein sequence ID" value="KAJ4865225.1"/>
    <property type="molecule type" value="Genomic_DNA"/>
</dbReference>
<evidence type="ECO:0000256" key="11">
    <source>
        <dbReference type="ARBA" id="ARBA00023136"/>
    </source>
</evidence>
<dbReference type="InterPro" id="IPR029044">
    <property type="entry name" value="Nucleotide-diphossugar_trans"/>
</dbReference>
<dbReference type="Proteomes" id="UP001140511">
    <property type="component" value="Unassembled WGS sequence"/>
</dbReference>
<evidence type="ECO:0000256" key="13">
    <source>
        <dbReference type="SAM" id="Phobius"/>
    </source>
</evidence>
<evidence type="ECO:0000256" key="1">
    <source>
        <dbReference type="ARBA" id="ARBA00004389"/>
    </source>
</evidence>
<proteinExistence type="inferred from homology"/>
<feature type="domain" description="Glycosyltransferase 2-like" evidence="14">
    <location>
        <begin position="174"/>
        <end position="261"/>
    </location>
</feature>
<dbReference type="PANTHER" id="PTHR10859:SF91">
    <property type="entry name" value="DOLICHYL-PHOSPHATE BETA-GLUCOSYLTRANSFERASE"/>
    <property type="match status" value="1"/>
</dbReference>
<accession>A0A9W9EEH7</accession>
<evidence type="ECO:0000256" key="8">
    <source>
        <dbReference type="ARBA" id="ARBA00022824"/>
    </source>
</evidence>
<feature type="transmembrane region" description="Helical" evidence="13">
    <location>
        <begin position="23"/>
        <end position="48"/>
    </location>
</feature>
<name>A0A9W9EEH7_9HYPO</name>
<comment type="pathway">
    <text evidence="2">Protein modification; protein glycosylation.</text>
</comment>
<evidence type="ECO:0000256" key="10">
    <source>
        <dbReference type="ARBA" id="ARBA00022989"/>
    </source>
</evidence>
<evidence type="ECO:0000256" key="9">
    <source>
        <dbReference type="ARBA" id="ARBA00022968"/>
    </source>
</evidence>
<dbReference type="PANTHER" id="PTHR10859">
    <property type="entry name" value="GLYCOSYL TRANSFERASE"/>
    <property type="match status" value="1"/>
</dbReference>
<evidence type="ECO:0000259" key="14">
    <source>
        <dbReference type="Pfam" id="PF00535"/>
    </source>
</evidence>
<dbReference type="Pfam" id="PF00535">
    <property type="entry name" value="Glycos_transf_2"/>
    <property type="match status" value="1"/>
</dbReference>
<dbReference type="GO" id="GO:0006487">
    <property type="term" value="P:protein N-linked glycosylation"/>
    <property type="evidence" value="ECO:0007669"/>
    <property type="project" value="TreeGrafter"/>
</dbReference>
<dbReference type="InterPro" id="IPR001173">
    <property type="entry name" value="Glyco_trans_2-like"/>
</dbReference>
<evidence type="ECO:0000256" key="5">
    <source>
        <dbReference type="ARBA" id="ARBA00022676"/>
    </source>
</evidence>
<dbReference type="InterPro" id="IPR035518">
    <property type="entry name" value="DPG_synthase"/>
</dbReference>
<reference evidence="15" key="1">
    <citation type="submission" date="2022-09" db="EMBL/GenBank/DDBJ databases">
        <title>Chromosome-level assembly of Trichoderma breve T069, a fungus used in development of biopesticide product.</title>
        <authorList>
            <person name="Lin R."/>
            <person name="Liu T."/>
        </authorList>
    </citation>
    <scope>NUCLEOTIDE SEQUENCE</scope>
    <source>
        <strain evidence="15">T069</strain>
    </source>
</reference>
<dbReference type="CDD" id="cd04188">
    <property type="entry name" value="DPG_synthase"/>
    <property type="match status" value="1"/>
</dbReference>
<dbReference type="GO" id="GO:0004581">
    <property type="term" value="F:dolichyl-phosphate beta-glucosyltransferase activity"/>
    <property type="evidence" value="ECO:0007669"/>
    <property type="project" value="UniProtKB-EC"/>
</dbReference>
<protein>
    <recommendedName>
        <fullName evidence="4">dolichyl-phosphate beta-glucosyltransferase</fullName>
        <ecNumber evidence="4">2.4.1.117</ecNumber>
    </recommendedName>
</protein>
<keyword evidence="9" id="KW-0735">Signal-anchor</keyword>
<gene>
    <name evidence="15" type="ORF">T069G_01755</name>
</gene>
<keyword evidence="10 13" id="KW-1133">Transmembrane helix</keyword>